<sequence length="190" mass="20852">MRLINCLFLVLLTGLASLQATAGPSFNSDREALAKGSDLAGAELHRGFQAFHEMLMYLELGETDNANKSKALALQHFNESVVLFKKVSAEAPEQKIVYQPSTNEEKDVIGAFQGRLKELGLAEPATEKQLAELAVTAITRHIQVLEKSSFKRSKADYPVLRKALRSQALLLDLGILTSIVWTLSVDQPST</sequence>
<feature type="signal peptide" evidence="1">
    <location>
        <begin position="1"/>
        <end position="22"/>
    </location>
</feature>
<gene>
    <name evidence="2" type="ORF">BTN82_10665</name>
</gene>
<protein>
    <submittedName>
        <fullName evidence="2">Uncharacterized protein</fullName>
    </submittedName>
</protein>
<dbReference type="RefSeq" id="WP_075119085.1">
    <property type="nucleotide sequence ID" value="NZ_MSCT01000009.1"/>
</dbReference>
<reference evidence="2 3" key="1">
    <citation type="submission" date="2016-12" db="EMBL/GenBank/DDBJ databases">
        <authorList>
            <person name="Song W.-J."/>
            <person name="Kurnit D.M."/>
        </authorList>
    </citation>
    <scope>NUCLEOTIDE SEQUENCE [LARGE SCALE GENOMIC DNA]</scope>
    <source>
        <strain evidence="2 3">PCL1601</strain>
    </source>
</reference>
<feature type="chain" id="PRO_5012615651" evidence="1">
    <location>
        <begin position="23"/>
        <end position="190"/>
    </location>
</feature>
<organism evidence="2 3">
    <name type="scientific">Pseudomonas chlororaphis</name>
    <dbReference type="NCBI Taxonomy" id="587753"/>
    <lineage>
        <taxon>Bacteria</taxon>
        <taxon>Pseudomonadati</taxon>
        <taxon>Pseudomonadota</taxon>
        <taxon>Gammaproteobacteria</taxon>
        <taxon>Pseudomonadales</taxon>
        <taxon>Pseudomonadaceae</taxon>
        <taxon>Pseudomonas</taxon>
    </lineage>
</organism>
<dbReference type="AlphaFoldDB" id="A0A1Q8ERM9"/>
<name>A0A1Q8ERM9_9PSED</name>
<accession>A0A1Q8ERM9</accession>
<proteinExistence type="predicted"/>
<dbReference type="OrthoDB" id="7025752at2"/>
<dbReference type="Proteomes" id="UP000185578">
    <property type="component" value="Unassembled WGS sequence"/>
</dbReference>
<evidence type="ECO:0000313" key="3">
    <source>
        <dbReference type="Proteomes" id="UP000185578"/>
    </source>
</evidence>
<keyword evidence="1" id="KW-0732">Signal</keyword>
<dbReference type="EMBL" id="MSCT01000009">
    <property type="protein sequence ID" value="OLF54462.1"/>
    <property type="molecule type" value="Genomic_DNA"/>
</dbReference>
<comment type="caution">
    <text evidence="2">The sequence shown here is derived from an EMBL/GenBank/DDBJ whole genome shotgun (WGS) entry which is preliminary data.</text>
</comment>
<evidence type="ECO:0000313" key="2">
    <source>
        <dbReference type="EMBL" id="OLF54462.1"/>
    </source>
</evidence>
<evidence type="ECO:0000256" key="1">
    <source>
        <dbReference type="SAM" id="SignalP"/>
    </source>
</evidence>